<evidence type="ECO:0000256" key="6">
    <source>
        <dbReference type="ARBA" id="ARBA00023033"/>
    </source>
</evidence>
<evidence type="ECO:0000256" key="1">
    <source>
        <dbReference type="ARBA" id="ARBA00010617"/>
    </source>
</evidence>
<keyword evidence="3 7" id="KW-0479">Metal-binding</keyword>
<proteinExistence type="inferred from homology"/>
<dbReference type="Proteomes" id="UP001634007">
    <property type="component" value="Unassembled WGS sequence"/>
</dbReference>
<evidence type="ECO:0000256" key="5">
    <source>
        <dbReference type="ARBA" id="ARBA00023004"/>
    </source>
</evidence>
<dbReference type="PROSITE" id="PS00086">
    <property type="entry name" value="CYTOCHROME_P450"/>
    <property type="match status" value="1"/>
</dbReference>
<protein>
    <recommendedName>
        <fullName evidence="11">Cytochrome P450</fullName>
    </recommendedName>
</protein>
<reference evidence="9 10" key="1">
    <citation type="submission" date="2024-11" db="EMBL/GenBank/DDBJ databases">
        <title>Chromosome-level genome assembly of Eucalyptus globulus Labill. provides insights into its genome evolution.</title>
        <authorList>
            <person name="Li X."/>
        </authorList>
    </citation>
    <scope>NUCLEOTIDE SEQUENCE [LARGE SCALE GENOMIC DNA]</scope>
    <source>
        <strain evidence="9">CL2024</strain>
        <tissue evidence="9">Fresh tender leaves</tissue>
    </source>
</reference>
<dbReference type="PRINTS" id="PR00463">
    <property type="entry name" value="EP450I"/>
</dbReference>
<evidence type="ECO:0000256" key="4">
    <source>
        <dbReference type="ARBA" id="ARBA00023002"/>
    </source>
</evidence>
<sequence>MRSSSLSSLQELQLNKRFNRHFSTEKMEEEAPQQWLNLALISLPLLFLLYRFFLHKSTNPNHRLPPSPPSLPIIGHLHLVKEPLHRTLHDLSLQHGPVFFLRFGSRKTVVVSSLPAVEECFTEKDVAFAHRPRLLSGKLLGYDYGILGLSPYGEYWRNLRRFAAVEIFSARPLADYSAVRQEEVLSLVRQLFRDHCCVGDGKDREWLKVDMRRRLLDLTLNVMMRMIAGKSYFGTDQVSEEGREFKEIMREFSQLFGSSAYMGDFIPALGWADFHGVKKRMKSVMRKVDVFLQQLVDEQSGKRNKPSSAAAAAAASVSSKGVDGTRSSRTTFIDRMLDVQEQDPEFYTNTTVKSLVRALLVGGADTTATTIEWAMILLLNHSEAMRRACDEIESKVGHDRLLEESDLANLSYLQNVVSETMRLYPSVPLLLPHESSEDTTIGNFRVPRGTMLLVNAWSLHRDPKLWKDAESFMPERFDGGQESNEGFKMIPFGAGRRACPGAALGRRVMGLALGALLQCFEWRRVGLEQIDMTEGDGLTAPPAEPLQALCKPREIITPFLASGDDHIK</sequence>
<dbReference type="Pfam" id="PF00067">
    <property type="entry name" value="p450"/>
    <property type="match status" value="1"/>
</dbReference>
<keyword evidence="2 7" id="KW-0349">Heme</keyword>
<name>A0ABD3JYG1_EUCGL</name>
<accession>A0ABD3JYG1</accession>
<dbReference type="PRINTS" id="PR00385">
    <property type="entry name" value="P450"/>
</dbReference>
<comment type="caution">
    <text evidence="9">The sequence shown here is derived from an EMBL/GenBank/DDBJ whole genome shotgun (WGS) entry which is preliminary data.</text>
</comment>
<dbReference type="CDD" id="cd20653">
    <property type="entry name" value="CYP81"/>
    <property type="match status" value="1"/>
</dbReference>
<evidence type="ECO:0000313" key="10">
    <source>
        <dbReference type="Proteomes" id="UP001634007"/>
    </source>
</evidence>
<dbReference type="SUPFAM" id="SSF48264">
    <property type="entry name" value="Cytochrome P450"/>
    <property type="match status" value="1"/>
</dbReference>
<dbReference type="EMBL" id="JBJKBG010000006">
    <property type="protein sequence ID" value="KAL3732934.1"/>
    <property type="molecule type" value="Genomic_DNA"/>
</dbReference>
<organism evidence="9 10">
    <name type="scientific">Eucalyptus globulus</name>
    <name type="common">Tasmanian blue gum</name>
    <dbReference type="NCBI Taxonomy" id="34317"/>
    <lineage>
        <taxon>Eukaryota</taxon>
        <taxon>Viridiplantae</taxon>
        <taxon>Streptophyta</taxon>
        <taxon>Embryophyta</taxon>
        <taxon>Tracheophyta</taxon>
        <taxon>Spermatophyta</taxon>
        <taxon>Magnoliopsida</taxon>
        <taxon>eudicotyledons</taxon>
        <taxon>Gunneridae</taxon>
        <taxon>Pentapetalae</taxon>
        <taxon>rosids</taxon>
        <taxon>malvids</taxon>
        <taxon>Myrtales</taxon>
        <taxon>Myrtaceae</taxon>
        <taxon>Myrtoideae</taxon>
        <taxon>Eucalypteae</taxon>
        <taxon>Eucalyptus</taxon>
    </lineage>
</organism>
<dbReference type="InterPro" id="IPR050651">
    <property type="entry name" value="Plant_Cytochrome_P450_Monoox"/>
</dbReference>
<dbReference type="FunFam" id="1.10.630.10:FF:000081">
    <property type="entry name" value="Cytochrome P450 CYP81N5"/>
    <property type="match status" value="1"/>
</dbReference>
<keyword evidence="6 8" id="KW-0503">Monooxygenase</keyword>
<comment type="similarity">
    <text evidence="1 8">Belongs to the cytochrome P450 family.</text>
</comment>
<keyword evidence="10" id="KW-1185">Reference proteome</keyword>
<evidence type="ECO:0000256" key="7">
    <source>
        <dbReference type="PIRSR" id="PIRSR602401-1"/>
    </source>
</evidence>
<gene>
    <name evidence="9" type="ORF">ACJRO7_022452</name>
</gene>
<evidence type="ECO:0000256" key="8">
    <source>
        <dbReference type="RuleBase" id="RU000461"/>
    </source>
</evidence>
<dbReference type="GO" id="GO:0004497">
    <property type="term" value="F:monooxygenase activity"/>
    <property type="evidence" value="ECO:0007669"/>
    <property type="project" value="UniProtKB-KW"/>
</dbReference>
<evidence type="ECO:0008006" key="11">
    <source>
        <dbReference type="Google" id="ProtNLM"/>
    </source>
</evidence>
<comment type="cofactor">
    <cofactor evidence="7">
        <name>heme</name>
        <dbReference type="ChEBI" id="CHEBI:30413"/>
    </cofactor>
</comment>
<dbReference type="InterPro" id="IPR002401">
    <property type="entry name" value="Cyt_P450_E_grp-I"/>
</dbReference>
<dbReference type="GO" id="GO:0046872">
    <property type="term" value="F:metal ion binding"/>
    <property type="evidence" value="ECO:0007669"/>
    <property type="project" value="UniProtKB-KW"/>
</dbReference>
<evidence type="ECO:0000313" key="9">
    <source>
        <dbReference type="EMBL" id="KAL3732934.1"/>
    </source>
</evidence>
<evidence type="ECO:0000256" key="2">
    <source>
        <dbReference type="ARBA" id="ARBA00022617"/>
    </source>
</evidence>
<dbReference type="PANTHER" id="PTHR47947">
    <property type="entry name" value="CYTOCHROME P450 82C3-RELATED"/>
    <property type="match status" value="1"/>
</dbReference>
<keyword evidence="5 7" id="KW-0408">Iron</keyword>
<dbReference type="InterPro" id="IPR017972">
    <property type="entry name" value="Cyt_P450_CS"/>
</dbReference>
<dbReference type="InterPro" id="IPR001128">
    <property type="entry name" value="Cyt_P450"/>
</dbReference>
<dbReference type="PANTHER" id="PTHR47947:SF20">
    <property type="entry name" value="CYTOCHROME P450 FAMILY PROTEIN"/>
    <property type="match status" value="1"/>
</dbReference>
<feature type="binding site" description="axial binding residue" evidence="7">
    <location>
        <position position="499"/>
    </location>
    <ligand>
        <name>heme</name>
        <dbReference type="ChEBI" id="CHEBI:30413"/>
    </ligand>
    <ligandPart>
        <name>Fe</name>
        <dbReference type="ChEBI" id="CHEBI:18248"/>
    </ligandPart>
</feature>
<dbReference type="AlphaFoldDB" id="A0ABD3JYG1"/>
<dbReference type="InterPro" id="IPR036396">
    <property type="entry name" value="Cyt_P450_sf"/>
</dbReference>
<evidence type="ECO:0000256" key="3">
    <source>
        <dbReference type="ARBA" id="ARBA00022723"/>
    </source>
</evidence>
<dbReference type="Gene3D" id="1.10.630.10">
    <property type="entry name" value="Cytochrome P450"/>
    <property type="match status" value="1"/>
</dbReference>
<keyword evidence="4 8" id="KW-0560">Oxidoreductase</keyword>